<organism evidence="1 2">
    <name type="scientific">Malus baccata</name>
    <name type="common">Siberian crab apple</name>
    <name type="synonym">Pyrus baccata</name>
    <dbReference type="NCBI Taxonomy" id="106549"/>
    <lineage>
        <taxon>Eukaryota</taxon>
        <taxon>Viridiplantae</taxon>
        <taxon>Streptophyta</taxon>
        <taxon>Embryophyta</taxon>
        <taxon>Tracheophyta</taxon>
        <taxon>Spermatophyta</taxon>
        <taxon>Magnoliopsida</taxon>
        <taxon>eudicotyledons</taxon>
        <taxon>Gunneridae</taxon>
        <taxon>Pentapetalae</taxon>
        <taxon>rosids</taxon>
        <taxon>fabids</taxon>
        <taxon>Rosales</taxon>
        <taxon>Rosaceae</taxon>
        <taxon>Amygdaloideae</taxon>
        <taxon>Maleae</taxon>
        <taxon>Malus</taxon>
    </lineage>
</organism>
<accession>A0A540LDM0</accession>
<evidence type="ECO:0000313" key="2">
    <source>
        <dbReference type="Proteomes" id="UP000315295"/>
    </source>
</evidence>
<keyword evidence="2" id="KW-1185">Reference proteome</keyword>
<dbReference type="EMBL" id="VIEB01000631">
    <property type="protein sequence ID" value="TQD84567.1"/>
    <property type="molecule type" value="Genomic_DNA"/>
</dbReference>
<dbReference type="AlphaFoldDB" id="A0A540LDM0"/>
<dbReference type="Proteomes" id="UP000315295">
    <property type="component" value="Unassembled WGS sequence"/>
</dbReference>
<evidence type="ECO:0000313" key="1">
    <source>
        <dbReference type="EMBL" id="TQD84567.1"/>
    </source>
</evidence>
<gene>
    <name evidence="1" type="ORF">C1H46_029857</name>
</gene>
<proteinExistence type="predicted"/>
<name>A0A540LDM0_MALBA</name>
<reference evidence="1 2" key="1">
    <citation type="journal article" date="2019" name="G3 (Bethesda)">
        <title>Sequencing of a Wild Apple (Malus baccata) Genome Unravels the Differences Between Cultivated and Wild Apple Species Regarding Disease Resistance and Cold Tolerance.</title>
        <authorList>
            <person name="Chen X."/>
        </authorList>
    </citation>
    <scope>NUCLEOTIDE SEQUENCE [LARGE SCALE GENOMIC DNA]</scope>
    <source>
        <strain evidence="2">cv. Shandingzi</strain>
        <tissue evidence="1">Leaves</tissue>
    </source>
</reference>
<comment type="caution">
    <text evidence="1">The sequence shown here is derived from an EMBL/GenBank/DDBJ whole genome shotgun (WGS) entry which is preliminary data.</text>
</comment>
<sequence>MVRLLSLFNCSSDTVSVEMCGNDMGSAFTNEGLYIDEDIHESGDWKMRVFLTCKFQGTARCVDICDDDWNLWFHDDHSGAKYKFKISHLRGVLRLIIADDGITFINDEDEAITLYPNYVHHKFYHTYIKDGKWMIIKSE</sequence>
<protein>
    <submittedName>
        <fullName evidence="1">Uncharacterized protein</fullName>
    </submittedName>
</protein>